<accession>A0A210PVX6</accession>
<dbReference type="SUPFAM" id="SSF52266">
    <property type="entry name" value="SGNH hydrolase"/>
    <property type="match status" value="1"/>
</dbReference>
<organism evidence="1 2">
    <name type="scientific">Mizuhopecten yessoensis</name>
    <name type="common">Japanese scallop</name>
    <name type="synonym">Patinopecten yessoensis</name>
    <dbReference type="NCBI Taxonomy" id="6573"/>
    <lineage>
        <taxon>Eukaryota</taxon>
        <taxon>Metazoa</taxon>
        <taxon>Spiralia</taxon>
        <taxon>Lophotrochozoa</taxon>
        <taxon>Mollusca</taxon>
        <taxon>Bivalvia</taxon>
        <taxon>Autobranchia</taxon>
        <taxon>Pteriomorphia</taxon>
        <taxon>Pectinida</taxon>
        <taxon>Pectinoidea</taxon>
        <taxon>Pectinidae</taxon>
        <taxon>Mizuhopecten</taxon>
    </lineage>
</organism>
<comment type="caution">
    <text evidence="1">The sequence shown here is derived from an EMBL/GenBank/DDBJ whole genome shotgun (WGS) entry which is preliminary data.</text>
</comment>
<evidence type="ECO:0000313" key="2">
    <source>
        <dbReference type="Proteomes" id="UP000242188"/>
    </source>
</evidence>
<proteinExistence type="predicted"/>
<evidence type="ECO:0000313" key="1">
    <source>
        <dbReference type="EMBL" id="OWF40641.1"/>
    </source>
</evidence>
<reference evidence="1 2" key="1">
    <citation type="journal article" date="2017" name="Nat. Ecol. Evol.">
        <title>Scallop genome provides insights into evolution of bilaterian karyotype and development.</title>
        <authorList>
            <person name="Wang S."/>
            <person name="Zhang J."/>
            <person name="Jiao W."/>
            <person name="Li J."/>
            <person name="Xun X."/>
            <person name="Sun Y."/>
            <person name="Guo X."/>
            <person name="Huan P."/>
            <person name="Dong B."/>
            <person name="Zhang L."/>
            <person name="Hu X."/>
            <person name="Sun X."/>
            <person name="Wang J."/>
            <person name="Zhao C."/>
            <person name="Wang Y."/>
            <person name="Wang D."/>
            <person name="Huang X."/>
            <person name="Wang R."/>
            <person name="Lv J."/>
            <person name="Li Y."/>
            <person name="Zhang Z."/>
            <person name="Liu B."/>
            <person name="Lu W."/>
            <person name="Hui Y."/>
            <person name="Liang J."/>
            <person name="Zhou Z."/>
            <person name="Hou R."/>
            <person name="Li X."/>
            <person name="Liu Y."/>
            <person name="Li H."/>
            <person name="Ning X."/>
            <person name="Lin Y."/>
            <person name="Zhao L."/>
            <person name="Xing Q."/>
            <person name="Dou J."/>
            <person name="Li Y."/>
            <person name="Mao J."/>
            <person name="Guo H."/>
            <person name="Dou H."/>
            <person name="Li T."/>
            <person name="Mu C."/>
            <person name="Jiang W."/>
            <person name="Fu Q."/>
            <person name="Fu X."/>
            <person name="Miao Y."/>
            <person name="Liu J."/>
            <person name="Yu Q."/>
            <person name="Li R."/>
            <person name="Liao H."/>
            <person name="Li X."/>
            <person name="Kong Y."/>
            <person name="Jiang Z."/>
            <person name="Chourrout D."/>
            <person name="Li R."/>
            <person name="Bao Z."/>
        </authorList>
    </citation>
    <scope>NUCLEOTIDE SEQUENCE [LARGE SCALE GENOMIC DNA]</scope>
    <source>
        <strain evidence="1 2">PY_sf001</strain>
    </source>
</reference>
<keyword evidence="2" id="KW-1185">Reference proteome</keyword>
<protein>
    <recommendedName>
        <fullName evidence="3">SGNH hydrolase-type esterase domain-containing protein</fullName>
    </recommendedName>
</protein>
<gene>
    <name evidence="1" type="ORF">KP79_PYT09901</name>
</gene>
<dbReference type="Proteomes" id="UP000242188">
    <property type="component" value="Unassembled WGS sequence"/>
</dbReference>
<sequence length="109" mass="12573">MTWGEFDPLVQKELEKYPPPDMIAVQLGSNDVVNINGKELIETIKCSFLRFAELSPLITIIWSEILPRGYWHGARSLLSRNIYYSQVARLYATPQSKHHRLLLTTTREG</sequence>
<dbReference type="AlphaFoldDB" id="A0A210PVX6"/>
<name>A0A210PVX6_MIZYE</name>
<dbReference type="EMBL" id="NEDP02005457">
    <property type="protein sequence ID" value="OWF40641.1"/>
    <property type="molecule type" value="Genomic_DNA"/>
</dbReference>
<evidence type="ECO:0008006" key="3">
    <source>
        <dbReference type="Google" id="ProtNLM"/>
    </source>
</evidence>